<dbReference type="Proteomes" id="UP000319746">
    <property type="component" value="Unassembled WGS sequence"/>
</dbReference>
<feature type="region of interest" description="Disordered" evidence="1">
    <location>
        <begin position="327"/>
        <end position="432"/>
    </location>
</feature>
<keyword evidence="3" id="KW-0378">Hydrolase</keyword>
<dbReference type="CDD" id="cd00085">
    <property type="entry name" value="HNHc"/>
    <property type="match status" value="1"/>
</dbReference>
<gene>
    <name evidence="3" type="ORF">FB556_1283</name>
</gene>
<dbReference type="AlphaFoldDB" id="A0A543AJ51"/>
<feature type="region of interest" description="Disordered" evidence="1">
    <location>
        <begin position="543"/>
        <end position="570"/>
    </location>
</feature>
<dbReference type="GO" id="GO:0004519">
    <property type="term" value="F:endonuclease activity"/>
    <property type="evidence" value="ECO:0007669"/>
    <property type="project" value="UniProtKB-KW"/>
</dbReference>
<dbReference type="GO" id="GO:0003676">
    <property type="term" value="F:nucleic acid binding"/>
    <property type="evidence" value="ECO:0007669"/>
    <property type="project" value="InterPro"/>
</dbReference>
<dbReference type="InterPro" id="IPR002711">
    <property type="entry name" value="HNH"/>
</dbReference>
<feature type="compositionally biased region" description="Basic and acidic residues" evidence="1">
    <location>
        <begin position="346"/>
        <end position="371"/>
    </location>
</feature>
<evidence type="ECO:0000313" key="4">
    <source>
        <dbReference type="Proteomes" id="UP000319746"/>
    </source>
</evidence>
<feature type="compositionally biased region" description="Acidic residues" evidence="1">
    <location>
        <begin position="402"/>
        <end position="411"/>
    </location>
</feature>
<dbReference type="RefSeq" id="WP_141865875.1">
    <property type="nucleotide sequence ID" value="NZ_BAABAN010000004.1"/>
</dbReference>
<keyword evidence="3" id="KW-0255">Endonuclease</keyword>
<dbReference type="EMBL" id="VFOU01000002">
    <property type="protein sequence ID" value="TQL72617.1"/>
    <property type="molecule type" value="Genomic_DNA"/>
</dbReference>
<accession>A0A543AJ51</accession>
<evidence type="ECO:0000313" key="3">
    <source>
        <dbReference type="EMBL" id="TQL72617.1"/>
    </source>
</evidence>
<feature type="compositionally biased region" description="Basic and acidic residues" evidence="1">
    <location>
        <begin position="389"/>
        <end position="401"/>
    </location>
</feature>
<feature type="compositionally biased region" description="Basic and acidic residues" evidence="1">
    <location>
        <begin position="419"/>
        <end position="432"/>
    </location>
</feature>
<name>A0A543AJ51_9MICC</name>
<dbReference type="Pfam" id="PF01844">
    <property type="entry name" value="HNH"/>
    <property type="match status" value="1"/>
</dbReference>
<dbReference type="GO" id="GO:0008270">
    <property type="term" value="F:zinc ion binding"/>
    <property type="evidence" value="ECO:0007669"/>
    <property type="project" value="InterPro"/>
</dbReference>
<feature type="compositionally biased region" description="Acidic residues" evidence="1">
    <location>
        <begin position="372"/>
        <end position="388"/>
    </location>
</feature>
<keyword evidence="3" id="KW-0540">Nuclease</keyword>
<proteinExistence type="predicted"/>
<evidence type="ECO:0000259" key="2">
    <source>
        <dbReference type="Pfam" id="PF01844"/>
    </source>
</evidence>
<dbReference type="InterPro" id="IPR003615">
    <property type="entry name" value="HNH_nuc"/>
</dbReference>
<organism evidence="3 4">
    <name type="scientific">Enteractinococcus coprophilus</name>
    <dbReference type="NCBI Taxonomy" id="1027633"/>
    <lineage>
        <taxon>Bacteria</taxon>
        <taxon>Bacillati</taxon>
        <taxon>Actinomycetota</taxon>
        <taxon>Actinomycetes</taxon>
        <taxon>Micrococcales</taxon>
        <taxon>Micrococcaceae</taxon>
    </lineage>
</organism>
<feature type="domain" description="HNH" evidence="2">
    <location>
        <begin position="643"/>
        <end position="675"/>
    </location>
</feature>
<comment type="caution">
    <text evidence="3">The sequence shown here is derived from an EMBL/GenBank/DDBJ whole genome shotgun (WGS) entry which is preliminary data.</text>
</comment>
<feature type="region of interest" description="Disordered" evidence="1">
    <location>
        <begin position="71"/>
        <end position="91"/>
    </location>
</feature>
<evidence type="ECO:0000256" key="1">
    <source>
        <dbReference type="SAM" id="MobiDB-lite"/>
    </source>
</evidence>
<reference evidence="3 4" key="1">
    <citation type="submission" date="2019-06" db="EMBL/GenBank/DDBJ databases">
        <title>Sequencing the genomes of 1000 actinobacteria strains.</title>
        <authorList>
            <person name="Klenk H.-P."/>
        </authorList>
    </citation>
    <scope>NUCLEOTIDE SEQUENCE [LARGE SCALE GENOMIC DNA]</scope>
    <source>
        <strain evidence="3 4">DSM 24083</strain>
    </source>
</reference>
<protein>
    <submittedName>
        <fullName evidence="3">HNH endonuclease</fullName>
    </submittedName>
</protein>
<sequence>MVTRVPDTEALISDAELDTLSPGELQALALRIVQKQQTKLSSPDAYNSFARHTYTTGTDWGTVWSKDPNETYDDEAASRSQGKHAGPTPIPPDAFFNTLPGFVDNLVTTRRVQDALIVTLTGFAEQAYTFDRDGMLGIPAEVNLHKSGKRWLADRFQLETRQMAKFYNRAALVNGELATTDRLGKDPLLPQMAAAYSAGDIPSENMDRMSQIVNQLFDFYNAVGLSKDNATEILKIMDPIFTDAAKAMRPQELAQQATQWLNQIAHIVDPDGPPPEQRLTKVKNSLKTRIVNGKLHINIVTDVVNLELIEALVLAGLNFKANQDKFRQDHDETEDDAPHPASTTHQAEDTAHEDAAHEDTSSEPADAGHAEPDDDSLGDSAPYDEDRDAQERLGQFHRDMDDAVNDSDTFIETETGTKVSREQTRKLDPRTRDEKAHDVFMAMLKAQGKRSPGAEGMAEYKRAPAILWTVMDYETLLRIHQDRLPRQFHLDDRYTRLPGLAGYDQGPPRRLDPLEAVVDEHVPPGTSDPEKLLGADPLLSRVWHRSTSDPPDERQATSSDPAESRRQRGHPYVSHRFQTGSIAPAAVLQDLCDAKIIPAIFNQGGVPLFLGRGKRLFSDHQILAAGMLGGCRGPGCRVPPVWTEGHHGTYWFHDGGTNITNLILLCNACHTHVHQGVWTPTWNDDGVLYWVPAVWLDPTQTPVRNTYWDD</sequence>
<keyword evidence="4" id="KW-1185">Reference proteome</keyword>
<dbReference type="OrthoDB" id="5197219at2"/>